<dbReference type="NCBIfam" id="NF010181">
    <property type="entry name" value="PRK13660.1"/>
    <property type="match status" value="1"/>
</dbReference>
<comment type="caution">
    <text evidence="2">The sequence shown here is derived from an EMBL/GenBank/DDBJ whole genome shotgun (WGS) entry which is preliminary data.</text>
</comment>
<dbReference type="PANTHER" id="PTHR38440">
    <property type="entry name" value="UPF0398 PROTEIN YPSA"/>
    <property type="match status" value="1"/>
</dbReference>
<dbReference type="RefSeq" id="WP_094250547.1">
    <property type="nucleotide sequence ID" value="NZ_JBHLXL010000001.1"/>
</dbReference>
<dbReference type="Gene3D" id="3.40.50.450">
    <property type="match status" value="1"/>
</dbReference>
<keyword evidence="3" id="KW-1185">Reference proteome</keyword>
<dbReference type="EMBL" id="NOII01000001">
    <property type="protein sequence ID" value="OYD58586.1"/>
    <property type="molecule type" value="Genomic_DNA"/>
</dbReference>
<organism evidence="2 3">
    <name type="scientific">Fictibacillus aquaticus</name>
    <dbReference type="NCBI Taxonomy" id="2021314"/>
    <lineage>
        <taxon>Bacteria</taxon>
        <taxon>Bacillati</taxon>
        <taxon>Bacillota</taxon>
        <taxon>Bacilli</taxon>
        <taxon>Bacillales</taxon>
        <taxon>Fictibacillaceae</taxon>
        <taxon>Fictibacillus</taxon>
    </lineage>
</organism>
<dbReference type="InterPro" id="IPR010697">
    <property type="entry name" value="YspA"/>
</dbReference>
<gene>
    <name evidence="2" type="ORF">CGZ90_01395</name>
</gene>
<dbReference type="Pfam" id="PF06908">
    <property type="entry name" value="YpsA"/>
    <property type="match status" value="1"/>
</dbReference>
<dbReference type="PANTHER" id="PTHR38440:SF1">
    <property type="entry name" value="UPF0398 PROTEIN SPR0331"/>
    <property type="match status" value="1"/>
</dbReference>
<comment type="similarity">
    <text evidence="1">Belongs to the UPF0398 family.</text>
</comment>
<dbReference type="OrthoDB" id="2301957at2"/>
<accession>A0A235FB72</accession>
<evidence type="ECO:0000313" key="3">
    <source>
        <dbReference type="Proteomes" id="UP000215059"/>
    </source>
</evidence>
<dbReference type="Proteomes" id="UP000215059">
    <property type="component" value="Unassembled WGS sequence"/>
</dbReference>
<reference evidence="2 3" key="1">
    <citation type="submission" date="2017-07" db="EMBL/GenBank/DDBJ databases">
        <title>Fictibacillus sp. nov. GDSW-R2A3 Genome sequencing and assembly.</title>
        <authorList>
            <person name="Mayilraj S."/>
        </authorList>
    </citation>
    <scope>NUCLEOTIDE SEQUENCE [LARGE SCALE GENOMIC DNA]</scope>
    <source>
        <strain evidence="2 3">GDSW-R2A3</strain>
    </source>
</reference>
<dbReference type="SUPFAM" id="SSF102405">
    <property type="entry name" value="MCP/YpsA-like"/>
    <property type="match status" value="1"/>
</dbReference>
<proteinExistence type="inferred from homology"/>
<sequence>MQTLLVTGYKSHELGIFKENHEGVYYIKKALLQRLSSFIEEGLEWVIVSGQTGVEMWAAEVVISLKEIFPDLKLAVITPFLEQEKSWNEVRQEQYEEILINADYVDSVTKRPYENPGQLKAKNIFLVSKTEGMLILFDEEKDGSPKYYLEAAKQKQEKGDPYEIHFITPYDLDLLVQDEQASKYEE</sequence>
<dbReference type="HAMAP" id="MF_01575">
    <property type="entry name" value="UPF0398"/>
    <property type="match status" value="1"/>
</dbReference>
<protein>
    <recommendedName>
        <fullName evidence="1">UPF0398 protein CGZ90_01395</fullName>
    </recommendedName>
</protein>
<dbReference type="PIRSF" id="PIRSF021290">
    <property type="entry name" value="DUF1273"/>
    <property type="match status" value="1"/>
</dbReference>
<evidence type="ECO:0000256" key="1">
    <source>
        <dbReference type="HAMAP-Rule" id="MF_01575"/>
    </source>
</evidence>
<name>A0A235FB72_9BACL</name>
<evidence type="ECO:0000313" key="2">
    <source>
        <dbReference type="EMBL" id="OYD58586.1"/>
    </source>
</evidence>
<dbReference type="AlphaFoldDB" id="A0A235FB72"/>